<protein>
    <submittedName>
        <fullName evidence="1">Uncharacterized protein</fullName>
    </submittedName>
</protein>
<name>A0A009HYN3_ACIB9</name>
<dbReference type="EMBL" id="JEWH01000092">
    <property type="protein sequence ID" value="EXB03466.1"/>
    <property type="molecule type" value="Genomic_DNA"/>
</dbReference>
<proteinExistence type="predicted"/>
<comment type="caution">
    <text evidence="1">The sequence shown here is derived from an EMBL/GenBank/DDBJ whole genome shotgun (WGS) entry which is preliminary data.</text>
</comment>
<accession>A0A009HYN3</accession>
<evidence type="ECO:0000313" key="1">
    <source>
        <dbReference type="EMBL" id="EXB03466.1"/>
    </source>
</evidence>
<dbReference type="RefSeq" id="WP_079282257.1">
    <property type="nucleotide sequence ID" value="NZ_JEWH01000092.1"/>
</dbReference>
<gene>
    <name evidence="1" type="ORF">J512_4040</name>
</gene>
<sequence>MKENTRQLLDEVIKLDSVDAKVKVYLIDQLKKVLNVLDNYQIYGHEKLIDILEKSIGHVIVDKNYEKFMCDSSQSENWKKYLTDLSTVITLSSGVMPLLQSLQGYLP</sequence>
<organism evidence="1 2">
    <name type="scientific">Acinetobacter baumannii (strain 1295743)</name>
    <dbReference type="NCBI Taxonomy" id="1310613"/>
    <lineage>
        <taxon>Bacteria</taxon>
        <taxon>Pseudomonadati</taxon>
        <taxon>Pseudomonadota</taxon>
        <taxon>Gammaproteobacteria</taxon>
        <taxon>Moraxellales</taxon>
        <taxon>Moraxellaceae</taxon>
        <taxon>Acinetobacter</taxon>
        <taxon>Acinetobacter calcoaceticus/baumannii complex</taxon>
    </lineage>
</organism>
<evidence type="ECO:0000313" key="2">
    <source>
        <dbReference type="Proteomes" id="UP000020595"/>
    </source>
</evidence>
<dbReference type="PATRIC" id="fig|1310613.3.peg.3861"/>
<dbReference type="AlphaFoldDB" id="A0A009HYN3"/>
<reference evidence="1 2" key="1">
    <citation type="submission" date="2014-02" db="EMBL/GenBank/DDBJ databases">
        <title>Comparative genomics and transcriptomics to identify genetic mechanisms underlying the emergence of carbapenem resistant Acinetobacter baumannii (CRAb).</title>
        <authorList>
            <person name="Harris A.D."/>
            <person name="Johnson K.J."/>
            <person name="George J."/>
            <person name="Shefchek K."/>
            <person name="Daugherty S.C."/>
            <person name="Parankush S."/>
            <person name="Sadzewicz L."/>
            <person name="Tallon L."/>
            <person name="Sengamalay N."/>
            <person name="Hazen T.H."/>
            <person name="Rasko D.A."/>
        </authorList>
    </citation>
    <scope>NUCLEOTIDE SEQUENCE [LARGE SCALE GENOMIC DNA]</scope>
    <source>
        <strain evidence="1 2">1295743</strain>
    </source>
</reference>
<dbReference type="Proteomes" id="UP000020595">
    <property type="component" value="Unassembled WGS sequence"/>
</dbReference>